<proteinExistence type="predicted"/>
<evidence type="ECO:0000256" key="1">
    <source>
        <dbReference type="SAM" id="MobiDB-lite"/>
    </source>
</evidence>
<evidence type="ECO:0000313" key="2">
    <source>
        <dbReference type="EMBL" id="GFY86756.1"/>
    </source>
</evidence>
<protein>
    <submittedName>
        <fullName evidence="2">Thiamine pyrophosphate dependent pyruvate decarboxylase family protein</fullName>
    </submittedName>
</protein>
<sequence>MSKSGRVGCQWKLCGEVAFCQRHAVGISTDRCLSSELHRRDSARACYRAIARQLSQKWYLIFYPLTSQHTPKGFYGGDLVELWKITSAVVALVRGAGDQDHGPSVGEAGDGEDDAGAAGEVGGGLLVVEGDEADAEGDGAVGEGGDGDSDHAN</sequence>
<reference evidence="2 3" key="1">
    <citation type="submission" date="2019-07" db="EMBL/GenBank/DDBJ databases">
        <title>De Novo Assembly of kiwifruit Actinidia rufa.</title>
        <authorList>
            <person name="Sugita-Konishi S."/>
            <person name="Sato K."/>
            <person name="Mori E."/>
            <person name="Abe Y."/>
            <person name="Kisaki G."/>
            <person name="Hamano K."/>
            <person name="Suezawa K."/>
            <person name="Otani M."/>
            <person name="Fukuda T."/>
            <person name="Manabe T."/>
            <person name="Gomi K."/>
            <person name="Tabuchi M."/>
            <person name="Akimitsu K."/>
            <person name="Kataoka I."/>
        </authorList>
    </citation>
    <scope>NUCLEOTIDE SEQUENCE [LARGE SCALE GENOMIC DNA]</scope>
    <source>
        <strain evidence="3">cv. Fuchu</strain>
    </source>
</reference>
<feature type="region of interest" description="Disordered" evidence="1">
    <location>
        <begin position="96"/>
        <end position="153"/>
    </location>
</feature>
<evidence type="ECO:0000313" key="3">
    <source>
        <dbReference type="Proteomes" id="UP000585474"/>
    </source>
</evidence>
<accession>A0A7J0EKL9</accession>
<gene>
    <name evidence="2" type="ORF">Acr_05g0003950</name>
</gene>
<keyword evidence="3" id="KW-1185">Reference proteome</keyword>
<keyword evidence="2" id="KW-0670">Pyruvate</keyword>
<dbReference type="Proteomes" id="UP000585474">
    <property type="component" value="Unassembled WGS sequence"/>
</dbReference>
<organism evidence="2 3">
    <name type="scientific">Actinidia rufa</name>
    <dbReference type="NCBI Taxonomy" id="165716"/>
    <lineage>
        <taxon>Eukaryota</taxon>
        <taxon>Viridiplantae</taxon>
        <taxon>Streptophyta</taxon>
        <taxon>Embryophyta</taxon>
        <taxon>Tracheophyta</taxon>
        <taxon>Spermatophyta</taxon>
        <taxon>Magnoliopsida</taxon>
        <taxon>eudicotyledons</taxon>
        <taxon>Gunneridae</taxon>
        <taxon>Pentapetalae</taxon>
        <taxon>asterids</taxon>
        <taxon>Ericales</taxon>
        <taxon>Actinidiaceae</taxon>
        <taxon>Actinidia</taxon>
    </lineage>
</organism>
<dbReference type="EMBL" id="BJWL01000005">
    <property type="protein sequence ID" value="GFY86756.1"/>
    <property type="molecule type" value="Genomic_DNA"/>
</dbReference>
<comment type="caution">
    <text evidence="2">The sequence shown here is derived from an EMBL/GenBank/DDBJ whole genome shotgun (WGS) entry which is preliminary data.</text>
</comment>
<name>A0A7J0EKL9_9ERIC</name>
<dbReference type="AlphaFoldDB" id="A0A7J0EKL9"/>